<dbReference type="SUPFAM" id="SSF81901">
    <property type="entry name" value="HCP-like"/>
    <property type="match status" value="1"/>
</dbReference>
<dbReference type="PANTHER" id="PTHR11102">
    <property type="entry name" value="SEL-1-LIKE PROTEIN"/>
    <property type="match status" value="1"/>
</dbReference>
<organism evidence="1 2">
    <name type="scientific">Atopobium minutum</name>
    <dbReference type="NCBI Taxonomy" id="1381"/>
    <lineage>
        <taxon>Bacteria</taxon>
        <taxon>Bacillati</taxon>
        <taxon>Actinomycetota</taxon>
        <taxon>Coriobacteriia</taxon>
        <taxon>Coriobacteriales</taxon>
        <taxon>Atopobiaceae</taxon>
        <taxon>Atopobium</taxon>
    </lineage>
</organism>
<dbReference type="Gene3D" id="1.25.40.10">
    <property type="entry name" value="Tetratricopeptide repeat domain"/>
    <property type="match status" value="1"/>
</dbReference>
<dbReference type="SMART" id="SM00671">
    <property type="entry name" value="SEL1"/>
    <property type="match status" value="3"/>
</dbReference>
<dbReference type="Proteomes" id="UP000183687">
    <property type="component" value="Unassembled WGS sequence"/>
</dbReference>
<dbReference type="InterPro" id="IPR011990">
    <property type="entry name" value="TPR-like_helical_dom_sf"/>
</dbReference>
<dbReference type="EMBL" id="FNSH01000001">
    <property type="protein sequence ID" value="SEB87203.1"/>
    <property type="molecule type" value="Genomic_DNA"/>
</dbReference>
<dbReference type="PANTHER" id="PTHR11102:SF147">
    <property type="entry name" value="SEL1L ADAPTOR SUBUNIT OF ERAD E3 UBIQUITIN LIGASE"/>
    <property type="match status" value="1"/>
</dbReference>
<dbReference type="InterPro" id="IPR050767">
    <property type="entry name" value="Sel1_AlgK"/>
</dbReference>
<dbReference type="GO" id="GO:0036503">
    <property type="term" value="P:ERAD pathway"/>
    <property type="evidence" value="ECO:0007669"/>
    <property type="project" value="TreeGrafter"/>
</dbReference>
<dbReference type="Pfam" id="PF08238">
    <property type="entry name" value="Sel1"/>
    <property type="match status" value="3"/>
</dbReference>
<sequence>MDAKLEGIMSTYATVTQKDEAFFFEFGDRVRNTSHSSSGSSYAKALIEALLSEDEGEDAFAQLIDSNASDLAMECELDHELRRFIITGLQLGITHKNSICALTFGVLYYNGQIVSQNYSAARDLYELAAALGSTQAAINLGSIYEDGHTAEPDYARAYLWYSFAVGVSDAPEALYKMGDLYAHQYIPGATIQMAFSMWIASLEEASEKNYVDDKAQAALRIAPYYVDPDKAKQVGVEVDLMWALHLYHEAEIGLRVSIEHGQTQCKKRLQEALDGQKRVRRLLDGPDFLSE</sequence>
<protein>
    <submittedName>
        <fullName evidence="1">Sel1 repeat-containing protein</fullName>
    </submittedName>
</protein>
<name>A0AB38A7H3_9ACTN</name>
<evidence type="ECO:0000313" key="2">
    <source>
        <dbReference type="Proteomes" id="UP000183687"/>
    </source>
</evidence>
<reference evidence="1 2" key="1">
    <citation type="submission" date="2016-10" db="EMBL/GenBank/DDBJ databases">
        <authorList>
            <person name="Varghese N."/>
            <person name="Submissions S."/>
        </authorList>
    </citation>
    <scope>NUCLEOTIDE SEQUENCE [LARGE SCALE GENOMIC DNA]</scope>
    <source>
        <strain evidence="1 2">DSM 20586</strain>
    </source>
</reference>
<dbReference type="AlphaFoldDB" id="A0AB38A7H3"/>
<dbReference type="RefSeq" id="WP_002564129.1">
    <property type="nucleotide sequence ID" value="NZ_CALJSN010000009.1"/>
</dbReference>
<comment type="caution">
    <text evidence="1">The sequence shown here is derived from an EMBL/GenBank/DDBJ whole genome shotgun (WGS) entry which is preliminary data.</text>
</comment>
<accession>A0AB38A7H3</accession>
<dbReference type="InterPro" id="IPR006597">
    <property type="entry name" value="Sel1-like"/>
</dbReference>
<proteinExistence type="predicted"/>
<gene>
    <name evidence="1" type="ORF">SAMN04489746_1204</name>
</gene>
<evidence type="ECO:0000313" key="1">
    <source>
        <dbReference type="EMBL" id="SEB87203.1"/>
    </source>
</evidence>